<reference evidence="12 13" key="1">
    <citation type="journal article" date="2011" name="Proc. Natl. Acad. Sci. U.S.A.">
        <title>Evolutionary erosion of yeast sex chromosomes by mating-type switching accidents.</title>
        <authorList>
            <person name="Gordon J.L."/>
            <person name="Armisen D."/>
            <person name="Proux-Wera E."/>
            <person name="Oheigeartaigh S.S."/>
            <person name="Byrne K.P."/>
            <person name="Wolfe K.H."/>
        </authorList>
    </citation>
    <scope>NUCLEOTIDE SEQUENCE [LARGE SCALE GENOMIC DNA]</scope>
    <source>
        <strain evidence="13">ATCC 10597 / BCRC 20456 / CBS 421 / NBRC 0211 / NRRL Y-12639</strain>
    </source>
</reference>
<protein>
    <recommendedName>
        <fullName evidence="3 9">Chromatin modification-related protein EAF6</fullName>
    </recommendedName>
</protein>
<dbReference type="AlphaFoldDB" id="G0WC12"/>
<evidence type="ECO:0000256" key="2">
    <source>
        <dbReference type="ARBA" id="ARBA00010916"/>
    </source>
</evidence>
<dbReference type="KEGG" id="ndi:NDAI_0E04650"/>
<comment type="function">
    <text evidence="9">Component of the NuA4 histone acetyltransferase complex which is involved in transcriptional activation of selected genes principally by acetylation of nucleosomal histone H4 and H2A. The NuA4 complex is also involved in DNA repair.</text>
</comment>
<evidence type="ECO:0000256" key="9">
    <source>
        <dbReference type="RuleBase" id="RU368022"/>
    </source>
</evidence>
<feature type="compositionally biased region" description="Basic residues" evidence="11">
    <location>
        <begin position="105"/>
        <end position="114"/>
    </location>
</feature>
<dbReference type="OrthoDB" id="440324at2759"/>
<dbReference type="eggNOG" id="KOG3856">
    <property type="taxonomic scope" value="Eukaryota"/>
</dbReference>
<keyword evidence="9" id="KW-0227">DNA damage</keyword>
<evidence type="ECO:0000313" key="12">
    <source>
        <dbReference type="EMBL" id="CCD25282.1"/>
    </source>
</evidence>
<dbReference type="GO" id="GO:0006325">
    <property type="term" value="P:chromatin organization"/>
    <property type="evidence" value="ECO:0007669"/>
    <property type="project" value="UniProtKB-KW"/>
</dbReference>
<evidence type="ECO:0000256" key="8">
    <source>
        <dbReference type="ARBA" id="ARBA00023242"/>
    </source>
</evidence>
<proteinExistence type="inferred from homology"/>
<gene>
    <name evidence="12" type="primary">NDAI0E04650</name>
    <name evidence="12" type="ordered locus">NDAI_0E04650</name>
</gene>
<feature type="compositionally biased region" description="Polar residues" evidence="11">
    <location>
        <begin position="167"/>
        <end position="195"/>
    </location>
</feature>
<keyword evidence="5 9" id="KW-0805">Transcription regulation</keyword>
<dbReference type="RefSeq" id="XP_003670525.1">
    <property type="nucleotide sequence ID" value="XM_003670477.1"/>
</dbReference>
<dbReference type="GO" id="GO:0006281">
    <property type="term" value="P:DNA repair"/>
    <property type="evidence" value="ECO:0007669"/>
    <property type="project" value="UniProtKB-UniRule"/>
</dbReference>
<evidence type="ECO:0000313" key="13">
    <source>
        <dbReference type="Proteomes" id="UP000000689"/>
    </source>
</evidence>
<feature type="compositionally biased region" description="Polar residues" evidence="11">
    <location>
        <begin position="71"/>
        <end position="80"/>
    </location>
</feature>
<feature type="region of interest" description="Disordered" evidence="11">
    <location>
        <begin position="67"/>
        <end position="124"/>
    </location>
</feature>
<comment type="similarity">
    <text evidence="2 9">Belongs to the EAF6 family.</text>
</comment>
<accession>G0WC12</accession>
<dbReference type="GeneID" id="11499031"/>
<dbReference type="Proteomes" id="UP000000689">
    <property type="component" value="Chromosome 5"/>
</dbReference>
<name>G0WC12_NAUDC</name>
<evidence type="ECO:0000256" key="4">
    <source>
        <dbReference type="ARBA" id="ARBA00022853"/>
    </source>
</evidence>
<sequence>MPHGDEETQQTTIDIELPDEKMDTKLKEYEDLKEKLKDSLLAKRNLEDEFDRIQQQIYDKETEYLAGSVGAPTSNSKGTPSSSAAAAASHSIGNIIKGFDGFSKSSHHHHHHHHESNFNSGNNNVSFSNQDRIFSLSSALFVKQQQERPKYNNSNTASNNNAKEPLSNINTNGNASSSSLNENGPQQVNSTSQSN</sequence>
<feature type="region of interest" description="Disordered" evidence="11">
    <location>
        <begin position="145"/>
        <end position="195"/>
    </location>
</feature>
<feature type="coiled-coil region" evidence="10">
    <location>
        <begin position="19"/>
        <end position="63"/>
    </location>
</feature>
<keyword evidence="4 9" id="KW-0156">Chromatin regulator</keyword>
<comment type="subcellular location">
    <subcellularLocation>
        <location evidence="1 9">Nucleus</location>
    </subcellularLocation>
</comment>
<dbReference type="EMBL" id="HE580271">
    <property type="protein sequence ID" value="CCD25282.1"/>
    <property type="molecule type" value="Genomic_DNA"/>
</dbReference>
<dbReference type="STRING" id="1071378.G0WC12"/>
<keyword evidence="13" id="KW-1185">Reference proteome</keyword>
<keyword evidence="9" id="KW-0234">DNA repair</keyword>
<comment type="subunit">
    <text evidence="9">Component of the NuA4 histone acetyltransferase complex.</text>
</comment>
<dbReference type="GO" id="GO:0005634">
    <property type="term" value="C:nucleus"/>
    <property type="evidence" value="ECO:0007669"/>
    <property type="project" value="UniProtKB-SubCell"/>
</dbReference>
<keyword evidence="8 9" id="KW-0539">Nucleus</keyword>
<evidence type="ECO:0000256" key="11">
    <source>
        <dbReference type="SAM" id="MobiDB-lite"/>
    </source>
</evidence>
<evidence type="ECO:0000256" key="5">
    <source>
        <dbReference type="ARBA" id="ARBA00023015"/>
    </source>
</evidence>
<evidence type="ECO:0000256" key="10">
    <source>
        <dbReference type="SAM" id="Coils"/>
    </source>
</evidence>
<feature type="compositionally biased region" description="Low complexity" evidence="11">
    <location>
        <begin position="81"/>
        <end position="91"/>
    </location>
</feature>
<dbReference type="InterPro" id="IPR015418">
    <property type="entry name" value="Eaf6"/>
</dbReference>
<dbReference type="Pfam" id="PF09340">
    <property type="entry name" value="NuA4"/>
    <property type="match status" value="1"/>
</dbReference>
<dbReference type="HOGENOM" id="CLU_093901_2_1_1"/>
<evidence type="ECO:0000256" key="1">
    <source>
        <dbReference type="ARBA" id="ARBA00004123"/>
    </source>
</evidence>
<feature type="compositionally biased region" description="Low complexity" evidence="11">
    <location>
        <begin position="152"/>
        <end position="162"/>
    </location>
</feature>
<keyword evidence="6 10" id="KW-0175">Coiled coil</keyword>
<organism evidence="12 13">
    <name type="scientific">Naumovozyma dairenensis (strain ATCC 10597 / BCRC 20456 / CBS 421 / NBRC 0211 / NRRL Y-12639)</name>
    <name type="common">Saccharomyces dairenensis</name>
    <dbReference type="NCBI Taxonomy" id="1071378"/>
    <lineage>
        <taxon>Eukaryota</taxon>
        <taxon>Fungi</taxon>
        <taxon>Dikarya</taxon>
        <taxon>Ascomycota</taxon>
        <taxon>Saccharomycotina</taxon>
        <taxon>Saccharomycetes</taxon>
        <taxon>Saccharomycetales</taxon>
        <taxon>Saccharomycetaceae</taxon>
        <taxon>Naumovozyma</taxon>
    </lineage>
</organism>
<evidence type="ECO:0000256" key="7">
    <source>
        <dbReference type="ARBA" id="ARBA00023163"/>
    </source>
</evidence>
<evidence type="ECO:0000256" key="6">
    <source>
        <dbReference type="ARBA" id="ARBA00023054"/>
    </source>
</evidence>
<dbReference type="GO" id="GO:0035267">
    <property type="term" value="C:NuA4 histone acetyltransferase complex"/>
    <property type="evidence" value="ECO:0007669"/>
    <property type="project" value="UniProtKB-UniRule"/>
</dbReference>
<dbReference type="PANTHER" id="PTHR13476">
    <property type="entry name" value="CHROMATIN MODIFICATION-RELATED PROTEIN MEAF6"/>
    <property type="match status" value="1"/>
</dbReference>
<evidence type="ECO:0000256" key="3">
    <source>
        <dbReference type="ARBA" id="ARBA00018504"/>
    </source>
</evidence>
<keyword evidence="7 9" id="KW-0804">Transcription</keyword>